<dbReference type="RefSeq" id="WP_379801477.1">
    <property type="nucleotide sequence ID" value="NZ_JBHSFY010000025.1"/>
</dbReference>
<keyword evidence="2" id="KW-1185">Reference proteome</keyword>
<organism evidence="1 2">
    <name type="scientific">Flavobacterium chungangensis</name>
    <dbReference type="NCBI Taxonomy" id="2708132"/>
    <lineage>
        <taxon>Bacteria</taxon>
        <taxon>Pseudomonadati</taxon>
        <taxon>Bacteroidota</taxon>
        <taxon>Flavobacteriia</taxon>
        <taxon>Flavobacteriales</taxon>
        <taxon>Flavobacteriaceae</taxon>
        <taxon>Flavobacterium</taxon>
    </lineage>
</organism>
<evidence type="ECO:0008006" key="3">
    <source>
        <dbReference type="Google" id="ProtNLM"/>
    </source>
</evidence>
<accession>A0ABV8ZP89</accession>
<reference evidence="2" key="1">
    <citation type="journal article" date="2019" name="Int. J. Syst. Evol. Microbiol.">
        <title>The Global Catalogue of Microorganisms (GCM) 10K type strain sequencing project: providing services to taxonomists for standard genome sequencing and annotation.</title>
        <authorList>
            <consortium name="The Broad Institute Genomics Platform"/>
            <consortium name="The Broad Institute Genome Sequencing Center for Infectious Disease"/>
            <person name="Wu L."/>
            <person name="Ma J."/>
        </authorList>
    </citation>
    <scope>NUCLEOTIDE SEQUENCE [LARGE SCALE GENOMIC DNA]</scope>
    <source>
        <strain evidence="2">NBRC 103627</strain>
    </source>
</reference>
<evidence type="ECO:0000313" key="2">
    <source>
        <dbReference type="Proteomes" id="UP001596003"/>
    </source>
</evidence>
<proteinExistence type="predicted"/>
<dbReference type="EMBL" id="JBHSFY010000025">
    <property type="protein sequence ID" value="MFC4480282.1"/>
    <property type="molecule type" value="Genomic_DNA"/>
</dbReference>
<name>A0ABV8ZP89_9FLAO</name>
<dbReference type="Proteomes" id="UP001596003">
    <property type="component" value="Unassembled WGS sequence"/>
</dbReference>
<protein>
    <recommendedName>
        <fullName evidence="3">Nicotinate-nucleotide adenylyltransferase</fullName>
    </recommendedName>
</protein>
<gene>
    <name evidence="1" type="ORF">ACFO3N_24655</name>
</gene>
<sequence>MKRIFLFLFLISSSVLLSQTVLTSYAIDLKNKIRESDIMTGENTVTHDVFLFAASADSLSILKYNSALFLRDKFVTNRQYTQNRSLMGYSFSEDGNPTLYWFSKEDKSIILIKYYLENKTSRALKFQIPLEENSLITNYQRDNNFYLLMKDRTKEALIAFIFKNGMAEQKFLDFSAFKFIDQKNQPKTFHQILFENPIELMGSGEYNPLYKVTAKSKIYTLPNRLILTLDQNFRKTQLFDIDLENLEIKEKTFLKPVGDKNPKTSNSYYHENKLYQINLNADELLLDIKDYGSGESIKSFAVSKKDTIRFSNSPLLMQIEDREPRKLKNTAKFLKALSSLDAGVSVYKNDKNLFITLGGSGRDFNTVSINGFNFSDPFGDFPSNNYYNVETNYSVFFESIWTKKLEPTQETHEPFATDKIFYFLDSHREAVLPNSVKLSNYTILTYYDIVAKQLVLRKFTDGFN</sequence>
<comment type="caution">
    <text evidence="1">The sequence shown here is derived from an EMBL/GenBank/DDBJ whole genome shotgun (WGS) entry which is preliminary data.</text>
</comment>
<evidence type="ECO:0000313" key="1">
    <source>
        <dbReference type="EMBL" id="MFC4480282.1"/>
    </source>
</evidence>